<dbReference type="PANTHER" id="PTHR31260:SF67">
    <property type="entry name" value="CYSTATIN DOMAIN-CONTAINING PROTEIN"/>
    <property type="match status" value="1"/>
</dbReference>
<dbReference type="Gene3D" id="3.10.450.10">
    <property type="match status" value="1"/>
</dbReference>
<dbReference type="SUPFAM" id="SSF54403">
    <property type="entry name" value="Cystatin/monellin"/>
    <property type="match status" value="1"/>
</dbReference>
<dbReference type="InterPro" id="IPR046350">
    <property type="entry name" value="Cystatin_sf"/>
</dbReference>
<evidence type="ECO:0000313" key="6">
    <source>
        <dbReference type="Proteomes" id="UP001234989"/>
    </source>
</evidence>
<dbReference type="EMBL" id="CP133614">
    <property type="protein sequence ID" value="WMV22267.1"/>
    <property type="molecule type" value="Genomic_DNA"/>
</dbReference>
<keyword evidence="1" id="KW-0646">Protease inhibitor</keyword>
<reference evidence="5" key="1">
    <citation type="submission" date="2023-08" db="EMBL/GenBank/DDBJ databases">
        <title>A de novo genome assembly of Solanum verrucosum Schlechtendal, a Mexican diploid species geographically isolated from the other diploid A-genome species in potato relatives.</title>
        <authorList>
            <person name="Hosaka K."/>
        </authorList>
    </citation>
    <scope>NUCLEOTIDE SEQUENCE</scope>
    <source>
        <tissue evidence="5">Young leaves</tissue>
    </source>
</reference>
<evidence type="ECO:0000259" key="4">
    <source>
        <dbReference type="Pfam" id="PF00031"/>
    </source>
</evidence>
<accession>A0AAF0TIY4</accession>
<sequence length="352" mass="39622">MDRAPSQLSFPRSVSLALSSSGTTSLRTIRAITIVKSVSNNIHLGKTIGKNGGIEEAKPSPFGGGEGASTPLPEWQKPRLEAEPEKTKEPSLEWIALQFDKAKQERSEQGCEDVQQDKWEAYILLEIKRAQEELAQVKGEEEHVIVPPEKRQFEQGKCIKGMSLDPYCNCSSHPCPGFDKLTLDTPMGAVEEYTDHYVPIWLHYISQLRQTHCFDIDVHPGSSLGAGVLVYNFNEDAELMMELANRAIQEYNERECNVFKYKVLKIEKVNSTVTDYFDYFMTVKVRNLTLVTPIETFQIHAGKRCRDDGGKAIYCCQPKREAVVGLANCDLCLRKLRGEACQGEKEKALEEV</sequence>
<evidence type="ECO:0000313" key="5">
    <source>
        <dbReference type="EMBL" id="WMV22267.1"/>
    </source>
</evidence>
<evidence type="ECO:0000256" key="3">
    <source>
        <dbReference type="SAM" id="MobiDB-lite"/>
    </source>
</evidence>
<feature type="region of interest" description="Disordered" evidence="3">
    <location>
        <begin position="52"/>
        <end position="87"/>
    </location>
</feature>
<dbReference type="Pfam" id="PF00031">
    <property type="entry name" value="Cystatin"/>
    <property type="match status" value="1"/>
</dbReference>
<dbReference type="Proteomes" id="UP001234989">
    <property type="component" value="Chromosome 3"/>
</dbReference>
<dbReference type="InterPro" id="IPR000010">
    <property type="entry name" value="Cystatin_dom"/>
</dbReference>
<proteinExistence type="predicted"/>
<feature type="compositionally biased region" description="Basic and acidic residues" evidence="3">
    <location>
        <begin position="76"/>
        <end position="87"/>
    </location>
</feature>
<gene>
    <name evidence="5" type="ORF">MTR67_015652</name>
</gene>
<protein>
    <recommendedName>
        <fullName evidence="4">Cystatin domain-containing protein</fullName>
    </recommendedName>
</protein>
<dbReference type="PANTHER" id="PTHR31260">
    <property type="entry name" value="CYSTATIN/MONELLIN SUPERFAMILY PROTEIN"/>
    <property type="match status" value="1"/>
</dbReference>
<keyword evidence="6" id="KW-1185">Reference proteome</keyword>
<evidence type="ECO:0000256" key="2">
    <source>
        <dbReference type="ARBA" id="ARBA00022704"/>
    </source>
</evidence>
<dbReference type="GO" id="GO:0004869">
    <property type="term" value="F:cysteine-type endopeptidase inhibitor activity"/>
    <property type="evidence" value="ECO:0007669"/>
    <property type="project" value="UniProtKB-KW"/>
</dbReference>
<keyword evidence="2" id="KW-0789">Thiol protease inhibitor</keyword>
<evidence type="ECO:0000256" key="1">
    <source>
        <dbReference type="ARBA" id="ARBA00022690"/>
    </source>
</evidence>
<dbReference type="AlphaFoldDB" id="A0AAF0TIY4"/>
<dbReference type="InterPro" id="IPR006462">
    <property type="entry name" value="MS5"/>
</dbReference>
<feature type="domain" description="Cystatin" evidence="4">
    <location>
        <begin position="232"/>
        <end position="291"/>
    </location>
</feature>
<organism evidence="5 6">
    <name type="scientific">Solanum verrucosum</name>
    <dbReference type="NCBI Taxonomy" id="315347"/>
    <lineage>
        <taxon>Eukaryota</taxon>
        <taxon>Viridiplantae</taxon>
        <taxon>Streptophyta</taxon>
        <taxon>Embryophyta</taxon>
        <taxon>Tracheophyta</taxon>
        <taxon>Spermatophyta</taxon>
        <taxon>Magnoliopsida</taxon>
        <taxon>eudicotyledons</taxon>
        <taxon>Gunneridae</taxon>
        <taxon>Pentapetalae</taxon>
        <taxon>asterids</taxon>
        <taxon>lamiids</taxon>
        <taxon>Solanales</taxon>
        <taxon>Solanaceae</taxon>
        <taxon>Solanoideae</taxon>
        <taxon>Solaneae</taxon>
        <taxon>Solanum</taxon>
    </lineage>
</organism>
<name>A0AAF0TIY4_SOLVR</name>